<gene>
    <name evidence="1" type="ORF">NPIRD3C_1509</name>
</gene>
<dbReference type="OrthoDB" id="6023at2157"/>
<keyword evidence="2" id="KW-1185">Reference proteome</keyword>
<reference evidence="1 2" key="3">
    <citation type="journal article" date="2019" name="Int. J. Syst. Evol. Microbiol.">
        <title>Nitrosopumilus adriaticus sp. nov. and Nitrosopumilus piranensis sp. nov., two ammonia-oxidizing archaea from the Adriatic Sea and members of the class Nitrososphaeria.</title>
        <authorList>
            <person name="Bayer B."/>
            <person name="Vojvoda J."/>
            <person name="Reinthaler T."/>
            <person name="Reyes C."/>
            <person name="Pinto M."/>
            <person name="Herndl G.J."/>
        </authorList>
    </citation>
    <scope>NUCLEOTIDE SEQUENCE [LARGE SCALE GENOMIC DNA]</scope>
    <source>
        <strain evidence="1 2">D3C</strain>
    </source>
</reference>
<dbReference type="GeneID" id="41600622"/>
<dbReference type="AlphaFoldDB" id="A0A0C5BWP5"/>
<organism evidence="1 2">
    <name type="scientific">Nitrosopumilus piranensis</name>
    <dbReference type="NCBI Taxonomy" id="1582439"/>
    <lineage>
        <taxon>Archaea</taxon>
        <taxon>Nitrososphaerota</taxon>
        <taxon>Nitrososphaeria</taxon>
        <taxon>Nitrosopumilales</taxon>
        <taxon>Nitrosopumilaceae</taxon>
        <taxon>Nitrosopumilus</taxon>
    </lineage>
</organism>
<name>A0A0C5BWP5_9ARCH</name>
<dbReference type="KEGG" id="nid:NPIRD3C_1509"/>
<reference evidence="1 2" key="2">
    <citation type="journal article" date="2016" name="ISME J.">
        <title>Physiological and genomic characterization of two novel marine thaumarchaeal strains indicates niche differentiation.</title>
        <authorList>
            <person name="Bayer B."/>
            <person name="Vojvoda J."/>
            <person name="Offre P."/>
            <person name="Alves R.J."/>
            <person name="Elisabeth N.H."/>
            <person name="Garcia J.A."/>
            <person name="Volland J.M."/>
            <person name="Srivastava A."/>
            <person name="Schleper C."/>
            <person name="Herndl G.J."/>
        </authorList>
    </citation>
    <scope>NUCLEOTIDE SEQUENCE [LARGE SCALE GENOMIC DNA]</scope>
    <source>
        <strain evidence="1 2">D3C</strain>
    </source>
</reference>
<accession>A0A0C5BWP5</accession>
<dbReference type="STRING" id="1582439.NPIRD3C_1509"/>
<sequence>MDFMLEEELIDLMTFCLQNPNSSEIPEKHKRITEIGHELYADGGIDALENFFFVLKNRITEEIEKDPSPMRSLWNGLTDEWQY</sequence>
<dbReference type="PATRIC" id="fig|1582439.9.peg.1556"/>
<dbReference type="HOGENOM" id="CLU_2534842_0_0_2"/>
<dbReference type="EMBL" id="CP010868">
    <property type="protein sequence ID" value="AJM92721.1"/>
    <property type="molecule type" value="Genomic_DNA"/>
</dbReference>
<reference evidence="2" key="1">
    <citation type="submission" date="2015-02" db="EMBL/GenBank/DDBJ databases">
        <title>Characterization of two novel Thaumarchaeota isolated from the Northern Adriatic Sea.</title>
        <authorList>
            <person name="Bayer B."/>
            <person name="Vojvoda J."/>
            <person name="Offre P."/>
            <person name="Srivastava A."/>
            <person name="Elisabeth N."/>
            <person name="Garcia J.A.L."/>
            <person name="Schleper C."/>
            <person name="Herndl G.J."/>
        </authorList>
    </citation>
    <scope>NUCLEOTIDE SEQUENCE [LARGE SCALE GENOMIC DNA]</scope>
    <source>
        <strain evidence="2">D3C</strain>
    </source>
</reference>
<protein>
    <submittedName>
        <fullName evidence="1">Uncharacterized protein</fullName>
    </submittedName>
</protein>
<evidence type="ECO:0000313" key="2">
    <source>
        <dbReference type="Proteomes" id="UP000032027"/>
    </source>
</evidence>
<evidence type="ECO:0000313" key="1">
    <source>
        <dbReference type="EMBL" id="AJM92721.1"/>
    </source>
</evidence>
<dbReference type="RefSeq" id="WP_148703513.1">
    <property type="nucleotide sequence ID" value="NZ_CP010868.1"/>
</dbReference>
<dbReference type="Proteomes" id="UP000032027">
    <property type="component" value="Chromosome"/>
</dbReference>
<proteinExistence type="predicted"/>